<reference evidence="1" key="2">
    <citation type="submission" date="2021-04" db="EMBL/GenBank/DDBJ databases">
        <authorList>
            <person name="Gilroy R."/>
        </authorList>
    </citation>
    <scope>NUCLEOTIDE SEQUENCE</scope>
    <source>
        <strain evidence="1">ChiGjej1B1-98</strain>
    </source>
</reference>
<dbReference type="EMBL" id="DXDC01000019">
    <property type="protein sequence ID" value="HIY64797.1"/>
    <property type="molecule type" value="Genomic_DNA"/>
</dbReference>
<accession>A0A9D1YTG2</accession>
<comment type="caution">
    <text evidence="1">The sequence shown here is derived from an EMBL/GenBank/DDBJ whole genome shotgun (WGS) entry which is preliminary data.</text>
</comment>
<feature type="non-terminal residue" evidence="1">
    <location>
        <position position="1"/>
    </location>
</feature>
<dbReference type="Gene3D" id="3.40.30.120">
    <property type="match status" value="1"/>
</dbReference>
<reference evidence="1" key="1">
    <citation type="journal article" date="2021" name="PeerJ">
        <title>Extensive microbial diversity within the chicken gut microbiome revealed by metagenomics and culture.</title>
        <authorList>
            <person name="Gilroy R."/>
            <person name="Ravi A."/>
            <person name="Getino M."/>
            <person name="Pursley I."/>
            <person name="Horton D.L."/>
            <person name="Alikhan N.F."/>
            <person name="Baker D."/>
            <person name="Gharbi K."/>
            <person name="Hall N."/>
            <person name="Watson M."/>
            <person name="Adriaenssens E.M."/>
            <person name="Foster-Nyarko E."/>
            <person name="Jarju S."/>
            <person name="Secka A."/>
            <person name="Antonio M."/>
            <person name="Oren A."/>
            <person name="Chaudhuri R.R."/>
            <person name="La Ragione R."/>
            <person name="Hildebrand F."/>
            <person name="Pallen M.J."/>
        </authorList>
    </citation>
    <scope>NUCLEOTIDE SEQUENCE</scope>
    <source>
        <strain evidence="1">ChiGjej1B1-98</strain>
    </source>
</reference>
<organism evidence="1 2">
    <name type="scientific">Candidatus Agrococcus pullicola</name>
    <dbReference type="NCBI Taxonomy" id="2838429"/>
    <lineage>
        <taxon>Bacteria</taxon>
        <taxon>Bacillati</taxon>
        <taxon>Actinomycetota</taxon>
        <taxon>Actinomycetes</taxon>
        <taxon>Micrococcales</taxon>
        <taxon>Microbacteriaceae</taxon>
        <taxon>Agrococcus</taxon>
    </lineage>
</organism>
<dbReference type="Pfam" id="PF21274">
    <property type="entry name" value="Rng_hyd_C"/>
    <property type="match status" value="1"/>
</dbReference>
<dbReference type="Proteomes" id="UP000824005">
    <property type="component" value="Unassembled WGS sequence"/>
</dbReference>
<protein>
    <submittedName>
        <fullName evidence="1">Uncharacterized protein</fullName>
    </submittedName>
</protein>
<sequence length="121" mass="13026">IDMVERDGFTLFVSESAAKTWEDAVHDVTCALPLHIVAISDDERDWAASRGIGSAGALLVRPDWIVAWRVVDLPPSPSGALQRAVDTVLRGGEASLTDPAEPFVERIRVAAEGIVGLEIHK</sequence>
<evidence type="ECO:0000313" key="1">
    <source>
        <dbReference type="EMBL" id="HIY64797.1"/>
    </source>
</evidence>
<proteinExistence type="predicted"/>
<dbReference type="AlphaFoldDB" id="A0A9D1YTG2"/>
<gene>
    <name evidence="1" type="ORF">H9830_00795</name>
</gene>
<evidence type="ECO:0000313" key="2">
    <source>
        <dbReference type="Proteomes" id="UP000824005"/>
    </source>
</evidence>
<name>A0A9D1YTG2_9MICO</name>